<evidence type="ECO:0000256" key="11">
    <source>
        <dbReference type="RuleBase" id="RU003357"/>
    </source>
</evidence>
<comment type="subcellular location">
    <subcellularLocation>
        <location evidence="1 10">Cell outer membrane</location>
        <topology evidence="1 10">Multi-pass membrane protein</topology>
    </subcellularLocation>
</comment>
<evidence type="ECO:0000313" key="15">
    <source>
        <dbReference type="EMBL" id="PAP74985.1"/>
    </source>
</evidence>
<dbReference type="EMBL" id="MQWD01000001">
    <property type="protein sequence ID" value="PAP74985.1"/>
    <property type="molecule type" value="Genomic_DNA"/>
</dbReference>
<evidence type="ECO:0000259" key="14">
    <source>
        <dbReference type="Pfam" id="PF07715"/>
    </source>
</evidence>
<accession>A0A271IW89</accession>
<evidence type="ECO:0000256" key="4">
    <source>
        <dbReference type="ARBA" id="ARBA00022692"/>
    </source>
</evidence>
<gene>
    <name evidence="15" type="ORF">BSZ37_00235</name>
</gene>
<evidence type="ECO:0000256" key="6">
    <source>
        <dbReference type="ARBA" id="ARBA00023077"/>
    </source>
</evidence>
<dbReference type="PANTHER" id="PTHR30069:SF29">
    <property type="entry name" value="HEMOGLOBIN AND HEMOGLOBIN-HAPTOGLOBIN-BINDING PROTEIN 1-RELATED"/>
    <property type="match status" value="1"/>
</dbReference>
<protein>
    <submittedName>
        <fullName evidence="15">Uncharacterized protein</fullName>
    </submittedName>
</protein>
<keyword evidence="6 11" id="KW-0798">TonB box</keyword>
<evidence type="ECO:0000313" key="16">
    <source>
        <dbReference type="Proteomes" id="UP000216339"/>
    </source>
</evidence>
<feature type="signal peptide" evidence="12">
    <location>
        <begin position="1"/>
        <end position="27"/>
    </location>
</feature>
<feature type="domain" description="TonB-dependent receptor-like beta-barrel" evidence="13">
    <location>
        <begin position="523"/>
        <end position="909"/>
    </location>
</feature>
<dbReference type="AlphaFoldDB" id="A0A271IW89"/>
<dbReference type="InterPro" id="IPR008969">
    <property type="entry name" value="CarboxyPept-like_regulatory"/>
</dbReference>
<dbReference type="Proteomes" id="UP000216339">
    <property type="component" value="Unassembled WGS sequence"/>
</dbReference>
<dbReference type="Gene3D" id="2.40.170.20">
    <property type="entry name" value="TonB-dependent receptor, beta-barrel domain"/>
    <property type="match status" value="1"/>
</dbReference>
<reference evidence="15 16" key="1">
    <citation type="submission" date="2016-11" db="EMBL/GenBank/DDBJ databases">
        <title>Study of marine rhodopsin-containing bacteria.</title>
        <authorList>
            <person name="Yoshizawa S."/>
            <person name="Kumagai Y."/>
            <person name="Kogure K."/>
        </authorList>
    </citation>
    <scope>NUCLEOTIDE SEQUENCE [LARGE SCALE GENOMIC DNA]</scope>
    <source>
        <strain evidence="15 16">SAORIC-28</strain>
    </source>
</reference>
<evidence type="ECO:0000256" key="1">
    <source>
        <dbReference type="ARBA" id="ARBA00004571"/>
    </source>
</evidence>
<comment type="caution">
    <text evidence="15">The sequence shown here is derived from an EMBL/GenBank/DDBJ whole genome shotgun (WGS) entry which is preliminary data.</text>
</comment>
<evidence type="ECO:0000256" key="8">
    <source>
        <dbReference type="ARBA" id="ARBA00023170"/>
    </source>
</evidence>
<dbReference type="InterPro" id="IPR036942">
    <property type="entry name" value="Beta-barrel_TonB_sf"/>
</dbReference>
<dbReference type="InterPro" id="IPR012910">
    <property type="entry name" value="Plug_dom"/>
</dbReference>
<dbReference type="GO" id="GO:0015344">
    <property type="term" value="F:siderophore uptake transmembrane transporter activity"/>
    <property type="evidence" value="ECO:0007669"/>
    <property type="project" value="TreeGrafter"/>
</dbReference>
<dbReference type="Gene3D" id="2.170.130.10">
    <property type="entry name" value="TonB-dependent receptor, plug domain"/>
    <property type="match status" value="1"/>
</dbReference>
<keyword evidence="2 10" id="KW-0813">Transport</keyword>
<keyword evidence="9 10" id="KW-0998">Cell outer membrane</keyword>
<comment type="similarity">
    <text evidence="10 11">Belongs to the TonB-dependent receptor family.</text>
</comment>
<dbReference type="SUPFAM" id="SSF49464">
    <property type="entry name" value="Carboxypeptidase regulatory domain-like"/>
    <property type="match status" value="1"/>
</dbReference>
<dbReference type="Pfam" id="PF07715">
    <property type="entry name" value="Plug"/>
    <property type="match status" value="1"/>
</dbReference>
<dbReference type="Pfam" id="PF13715">
    <property type="entry name" value="CarbopepD_reg_2"/>
    <property type="match status" value="1"/>
</dbReference>
<keyword evidence="8" id="KW-0675">Receptor</keyword>
<dbReference type="Pfam" id="PF00593">
    <property type="entry name" value="TonB_dep_Rec_b-barrel"/>
    <property type="match status" value="1"/>
</dbReference>
<keyword evidence="4 10" id="KW-0812">Transmembrane</keyword>
<keyword evidence="7 10" id="KW-0472">Membrane</keyword>
<dbReference type="RefSeq" id="WP_179299403.1">
    <property type="nucleotide sequence ID" value="NZ_MQWD01000001.1"/>
</dbReference>
<sequence>MPIRFPLARLLGAAALVALLASPAALAQTVSGVVTGEGGAPLPGVNVVLDGTYVGQATDADGRFGLDVSFDRGARTLVFSFTGYQTRRVEVPGPTSSLAVSLEPDVLSGGDVVVSASRVEESILEAPVTVERVSMAQLQQRPSTEVIASLDRLKGVDVSRSSMLISSLSTRGFNSAKSERLIQLVDGFDFVDPTLSLYVGNLGGLPEIDLAGVEIVYGANSALYGANAFNGVVLFQSRDPFQDQGLSVTARGGERGMMEAQGRWAQRVGDRFAYKVVGSYFEADDFISANYSTLTTIPGNFDGGALRSATDPRGADLVNRYGEVAVVTPNTCLVPAAGGCGLTIGALGLEGNVYTPGFSEGDLVLGDYRAMAARVAGELSVLLADDVKASIVGAYADGNGIYQSSNRYAFDGVGSRRVGATLEGTDWAIRAFANDSEPGNTYDLGFLGSFMNRAPYQDPDTGEMIMVPNGAGGTRPLIYAERYGQVYAATFAGARQQGASVADAYAAAAAATSGIYPTLGDPRFDAARDLTLANETPGSSPTFKSDGQIYNLDGQYRFDLGGIGASVGANVRQYALNSQGTLYSDGPNSPLVCSGGTCTRETRDDISNYDFGGYLQLRASLLDDALDLSAVGRVDAFENFDARFSPRASAVYSFGPADRHNLRASVSRAFRQPAQLDQFISLDVGSLLLLGNIGDGYEGLAFTPTAATGPVGGPITIDPLTVEQMDSFEVGYKGLLGDLFADLSYYRSLYTDFIGTRRFFGRETGDTPNPAELAAPPAPSDPAYANRTRLLQVWTNADQEVTTQGFLASLEYRVDRAFIPTVNYTWSDIEEVDDLILGFNTPEHKVNVGASGQIGPALGYGVNYRWVDTYDYAMPFAEGTIESHGVLDVQASYDVPTFGVTLLAGGTNLTDADNLSAYGAAPMGRILYAGLRYNP</sequence>
<proteinExistence type="inferred from homology"/>
<dbReference type="InterPro" id="IPR039426">
    <property type="entry name" value="TonB-dep_rcpt-like"/>
</dbReference>
<dbReference type="InterPro" id="IPR037066">
    <property type="entry name" value="Plug_dom_sf"/>
</dbReference>
<dbReference type="InterPro" id="IPR000531">
    <property type="entry name" value="Beta-barrel_TonB"/>
</dbReference>
<dbReference type="GO" id="GO:0044718">
    <property type="term" value="P:siderophore transmembrane transport"/>
    <property type="evidence" value="ECO:0007669"/>
    <property type="project" value="TreeGrafter"/>
</dbReference>
<dbReference type="SUPFAM" id="SSF56935">
    <property type="entry name" value="Porins"/>
    <property type="match status" value="1"/>
</dbReference>
<evidence type="ECO:0000256" key="5">
    <source>
        <dbReference type="ARBA" id="ARBA00022729"/>
    </source>
</evidence>
<name>A0A271IW89_9BACT</name>
<evidence type="ECO:0000256" key="12">
    <source>
        <dbReference type="SAM" id="SignalP"/>
    </source>
</evidence>
<evidence type="ECO:0000256" key="7">
    <source>
        <dbReference type="ARBA" id="ARBA00023136"/>
    </source>
</evidence>
<dbReference type="GO" id="GO:0009279">
    <property type="term" value="C:cell outer membrane"/>
    <property type="evidence" value="ECO:0007669"/>
    <property type="project" value="UniProtKB-SubCell"/>
</dbReference>
<evidence type="ECO:0000256" key="2">
    <source>
        <dbReference type="ARBA" id="ARBA00022448"/>
    </source>
</evidence>
<evidence type="ECO:0000256" key="10">
    <source>
        <dbReference type="PROSITE-ProRule" id="PRU01360"/>
    </source>
</evidence>
<keyword evidence="16" id="KW-1185">Reference proteome</keyword>
<keyword evidence="5 12" id="KW-0732">Signal</keyword>
<dbReference type="Gene3D" id="2.60.40.1120">
    <property type="entry name" value="Carboxypeptidase-like, regulatory domain"/>
    <property type="match status" value="1"/>
</dbReference>
<evidence type="ECO:0000256" key="3">
    <source>
        <dbReference type="ARBA" id="ARBA00022452"/>
    </source>
</evidence>
<dbReference type="PROSITE" id="PS52016">
    <property type="entry name" value="TONB_DEPENDENT_REC_3"/>
    <property type="match status" value="1"/>
</dbReference>
<organism evidence="15 16">
    <name type="scientific">Rubrivirga marina</name>
    <dbReference type="NCBI Taxonomy" id="1196024"/>
    <lineage>
        <taxon>Bacteria</taxon>
        <taxon>Pseudomonadati</taxon>
        <taxon>Rhodothermota</taxon>
        <taxon>Rhodothermia</taxon>
        <taxon>Rhodothermales</taxon>
        <taxon>Rubricoccaceae</taxon>
        <taxon>Rubrivirga</taxon>
    </lineage>
</organism>
<feature type="domain" description="TonB-dependent receptor plug" evidence="14">
    <location>
        <begin position="124"/>
        <end position="232"/>
    </location>
</feature>
<evidence type="ECO:0000259" key="13">
    <source>
        <dbReference type="Pfam" id="PF00593"/>
    </source>
</evidence>
<dbReference type="PANTHER" id="PTHR30069">
    <property type="entry name" value="TONB-DEPENDENT OUTER MEMBRANE RECEPTOR"/>
    <property type="match status" value="1"/>
</dbReference>
<evidence type="ECO:0000256" key="9">
    <source>
        <dbReference type="ARBA" id="ARBA00023237"/>
    </source>
</evidence>
<keyword evidence="3 10" id="KW-1134">Transmembrane beta strand</keyword>
<feature type="chain" id="PRO_5013193543" evidence="12">
    <location>
        <begin position="28"/>
        <end position="935"/>
    </location>
</feature>